<dbReference type="CDD" id="cd06558">
    <property type="entry name" value="crotonase-like"/>
    <property type="match status" value="1"/>
</dbReference>
<dbReference type="PANTHER" id="PTHR42964">
    <property type="entry name" value="ENOYL-COA HYDRATASE"/>
    <property type="match status" value="1"/>
</dbReference>
<dbReference type="InterPro" id="IPR001753">
    <property type="entry name" value="Enoyl-CoA_hydra/iso"/>
</dbReference>
<gene>
    <name evidence="2" type="ORF">SBA_ch2_4380</name>
</gene>
<dbReference type="Proteomes" id="UP001059971">
    <property type="component" value="Chromosome 2"/>
</dbReference>
<dbReference type="NCBIfam" id="NF005925">
    <property type="entry name" value="PRK07938.1"/>
    <property type="match status" value="1"/>
</dbReference>
<name>A0ABN5WIS6_9SPHN</name>
<reference evidence="2" key="1">
    <citation type="submission" date="2018-07" db="EMBL/GenBank/DDBJ databases">
        <title>Complete genome sequence of Sphingomonas bisphenolicum strain AO1, a bisphenol A degradative bacterium isolated from Japanese farm field.</title>
        <authorList>
            <person name="Murakami M."/>
            <person name="Koh M."/>
            <person name="Koba S."/>
            <person name="Matsumura Y."/>
        </authorList>
    </citation>
    <scope>NUCLEOTIDE SEQUENCE</scope>
    <source>
        <strain evidence="2">AO1</strain>
    </source>
</reference>
<dbReference type="EMBL" id="AP018818">
    <property type="protein sequence ID" value="BBF71905.1"/>
    <property type="molecule type" value="Genomic_DNA"/>
</dbReference>
<comment type="similarity">
    <text evidence="1">Belongs to the enoyl-CoA hydratase/isomerase family.</text>
</comment>
<accession>A0ABN5WIS6</accession>
<protein>
    <submittedName>
        <fullName evidence="2">Enoyl-CoA hydratase</fullName>
    </submittedName>
</protein>
<dbReference type="Pfam" id="PF00378">
    <property type="entry name" value="ECH_1"/>
    <property type="match status" value="1"/>
</dbReference>
<organism evidence="2 3">
    <name type="scientific">Sphingomonas bisphenolicum</name>
    <dbReference type="NCBI Taxonomy" id="296544"/>
    <lineage>
        <taxon>Bacteria</taxon>
        <taxon>Pseudomonadati</taxon>
        <taxon>Pseudomonadota</taxon>
        <taxon>Alphaproteobacteria</taxon>
        <taxon>Sphingomonadales</taxon>
        <taxon>Sphingomonadaceae</taxon>
        <taxon>Sphingomonas</taxon>
    </lineage>
</organism>
<evidence type="ECO:0000256" key="1">
    <source>
        <dbReference type="ARBA" id="ARBA00005254"/>
    </source>
</evidence>
<dbReference type="InterPro" id="IPR051683">
    <property type="entry name" value="Enoyl-CoA_Hydratase/Isomerase"/>
</dbReference>
<dbReference type="PANTHER" id="PTHR42964:SF1">
    <property type="entry name" value="POLYKETIDE BIOSYNTHESIS ENOYL-COA HYDRATASE PKSH-RELATED"/>
    <property type="match status" value="1"/>
</dbReference>
<sequence>MPITCTIENRIAEIVFDHAPVNAFDSATWNSLPRIITDAARNEDVHCILIRAEGRGFCGGVDIKEMQAHPERIPHLNRGNYLTFKAIHEAEIPVVVAVHKFVIGGGIGICGASDTIIAAEDAYFSLPEIDRGAMGGASHMSRMLPLHKVRAAFFTGGTIPAQEAYRLGAVEKVVPRADLESEARAFAALIASKSRKALVIAKEALNGLEARDVDRGYRWEQGFTLEMYMHEDSQKARDAFVDTGKAARF</sequence>
<dbReference type="InterPro" id="IPR029045">
    <property type="entry name" value="ClpP/crotonase-like_dom_sf"/>
</dbReference>
<evidence type="ECO:0000313" key="3">
    <source>
        <dbReference type="Proteomes" id="UP001059971"/>
    </source>
</evidence>
<keyword evidence="3" id="KW-1185">Reference proteome</keyword>
<dbReference type="SUPFAM" id="SSF52096">
    <property type="entry name" value="ClpP/crotonase"/>
    <property type="match status" value="1"/>
</dbReference>
<dbReference type="RefSeq" id="WP_224549079.1">
    <property type="nucleotide sequence ID" value="NZ_AP018818.1"/>
</dbReference>
<dbReference type="Gene3D" id="3.90.226.10">
    <property type="entry name" value="2-enoyl-CoA Hydratase, Chain A, domain 1"/>
    <property type="match status" value="1"/>
</dbReference>
<evidence type="ECO:0000313" key="2">
    <source>
        <dbReference type="EMBL" id="BBF71905.1"/>
    </source>
</evidence>
<proteinExistence type="inferred from homology"/>